<sequence length="220" mass="23598">MRRALRWLAALLSLPILYVLAGFGGALIPAGGGAADGPPAMTVGLISGPIHYDFLLPLTPETRETFGFLADGGVFVGDPRAEWLIIGWGARDFYTTVGTYTDVSLRATAKGVFGDTSVLRASTFGAIDVTQGIDSLALTTDQYTRLLAAIRGSFAPDAGVLRAYDGQSAFYHAAGRFNIWRTCNVWVGDMLRATGLRFGVWTPTPQAVRLSLRRFGHLSP</sequence>
<dbReference type="STRING" id="1454373.ACMU_16235"/>
<keyword evidence="2" id="KW-1185">Reference proteome</keyword>
<evidence type="ECO:0000313" key="2">
    <source>
        <dbReference type="Proteomes" id="UP000026249"/>
    </source>
</evidence>
<evidence type="ECO:0008006" key="3">
    <source>
        <dbReference type="Google" id="ProtNLM"/>
    </source>
</evidence>
<evidence type="ECO:0000313" key="1">
    <source>
        <dbReference type="EMBL" id="KAJ54663.1"/>
    </source>
</evidence>
<dbReference type="NCBIfam" id="TIGR02117">
    <property type="entry name" value="chp_urease_rgn"/>
    <property type="match status" value="1"/>
</dbReference>
<dbReference type="EMBL" id="JFKE01000006">
    <property type="protein sequence ID" value="KAJ54663.1"/>
    <property type="molecule type" value="Genomic_DNA"/>
</dbReference>
<reference evidence="1 2" key="1">
    <citation type="submission" date="2014-03" db="EMBL/GenBank/DDBJ databases">
        <title>Draft Genome Sequence of Actibacterium mucosum KCTC 23349, a Marine Alphaproteobacterium with Complex Ionic Requirements Isolated from Mediterranean Seawater at Malvarrosa Beach, Valencia, Spain.</title>
        <authorList>
            <person name="Arahal D.R."/>
            <person name="Shao Z."/>
            <person name="Lai Q."/>
            <person name="Pujalte M.J."/>
        </authorList>
    </citation>
    <scope>NUCLEOTIDE SEQUENCE [LARGE SCALE GENOMIC DNA]</scope>
    <source>
        <strain evidence="1 2">KCTC 23349</strain>
    </source>
</reference>
<name>A0A037ZGB6_9RHOB</name>
<dbReference type="InterPro" id="IPR011727">
    <property type="entry name" value="CHP02117"/>
</dbReference>
<protein>
    <recommendedName>
        <fullName evidence="3">Urease-associated protein</fullName>
    </recommendedName>
</protein>
<dbReference type="Pfam" id="PF09601">
    <property type="entry name" value="DUF2459"/>
    <property type="match status" value="1"/>
</dbReference>
<comment type="caution">
    <text evidence="1">The sequence shown here is derived from an EMBL/GenBank/DDBJ whole genome shotgun (WGS) entry which is preliminary data.</text>
</comment>
<accession>A0A037ZGB6</accession>
<proteinExistence type="predicted"/>
<dbReference type="AlphaFoldDB" id="A0A037ZGB6"/>
<organism evidence="1 2">
    <name type="scientific">Actibacterium mucosum KCTC 23349</name>
    <dbReference type="NCBI Taxonomy" id="1454373"/>
    <lineage>
        <taxon>Bacteria</taxon>
        <taxon>Pseudomonadati</taxon>
        <taxon>Pseudomonadota</taxon>
        <taxon>Alphaproteobacteria</taxon>
        <taxon>Rhodobacterales</taxon>
        <taxon>Roseobacteraceae</taxon>
        <taxon>Actibacterium</taxon>
    </lineage>
</organism>
<gene>
    <name evidence="1" type="ORF">ACMU_16235</name>
</gene>
<dbReference type="Proteomes" id="UP000026249">
    <property type="component" value="Unassembled WGS sequence"/>
</dbReference>